<keyword evidence="6" id="KW-1185">Reference proteome</keyword>
<evidence type="ECO:0000256" key="2">
    <source>
        <dbReference type="ARBA" id="ARBA00023130"/>
    </source>
</evidence>
<evidence type="ECO:0000313" key="6">
    <source>
        <dbReference type="Proteomes" id="UP000632886"/>
    </source>
</evidence>
<dbReference type="GO" id="GO:0019814">
    <property type="term" value="C:immunoglobulin complex"/>
    <property type="evidence" value="ECO:0007669"/>
    <property type="project" value="UniProtKB-KW"/>
</dbReference>
<dbReference type="AlphaFoldDB" id="A0A852MCS9"/>
<dbReference type="InterPro" id="IPR050199">
    <property type="entry name" value="IgHV"/>
</dbReference>
<dbReference type="Pfam" id="PF07686">
    <property type="entry name" value="V-set"/>
    <property type="match status" value="1"/>
</dbReference>
<feature type="domain" description="Ig-like" evidence="4">
    <location>
        <begin position="20"/>
        <end position="105"/>
    </location>
</feature>
<dbReference type="PROSITE" id="PS50835">
    <property type="entry name" value="IG_LIKE"/>
    <property type="match status" value="1"/>
</dbReference>
<feature type="non-terminal residue" evidence="5">
    <location>
        <position position="105"/>
    </location>
</feature>
<keyword evidence="1" id="KW-0391">Immunity</keyword>
<accession>A0A852MCS9</accession>
<dbReference type="PANTHER" id="PTHR23266">
    <property type="entry name" value="IMMUNOGLOBULIN HEAVY CHAIN"/>
    <property type="match status" value="1"/>
</dbReference>
<evidence type="ECO:0000256" key="3">
    <source>
        <dbReference type="ARBA" id="ARBA00043265"/>
    </source>
</evidence>
<evidence type="ECO:0000259" key="4">
    <source>
        <dbReference type="PROSITE" id="PS50835"/>
    </source>
</evidence>
<organism evidence="5 6">
    <name type="scientific">Centropus bengalensis</name>
    <name type="common">lesser coucal</name>
    <dbReference type="NCBI Taxonomy" id="1463675"/>
    <lineage>
        <taxon>Eukaryota</taxon>
        <taxon>Metazoa</taxon>
        <taxon>Chordata</taxon>
        <taxon>Craniata</taxon>
        <taxon>Vertebrata</taxon>
        <taxon>Euteleostomi</taxon>
        <taxon>Archelosauria</taxon>
        <taxon>Archosauria</taxon>
        <taxon>Dinosauria</taxon>
        <taxon>Saurischia</taxon>
        <taxon>Theropoda</taxon>
        <taxon>Coelurosauria</taxon>
        <taxon>Aves</taxon>
        <taxon>Neognathae</taxon>
        <taxon>Neoaves</taxon>
        <taxon>Otidimorphae</taxon>
        <taxon>Cuculiformes</taxon>
        <taxon>Centropidae</taxon>
        <taxon>Centropus</taxon>
    </lineage>
</organism>
<dbReference type="Gene3D" id="2.60.40.10">
    <property type="entry name" value="Immunoglobulins"/>
    <property type="match status" value="1"/>
</dbReference>
<name>A0A852MCS9_9AVES</name>
<sequence>DLWAQLRLMEAGGGLQATRDSVLLSCRGTGFTFERQTVWWYRQAAGARLEWVSSISYDSTVIKFGPSVQGRATASRDNSQCETSLSLHALNSEDTAVYFCAIPMP</sequence>
<dbReference type="InterPro" id="IPR036179">
    <property type="entry name" value="Ig-like_dom_sf"/>
</dbReference>
<gene>
    <name evidence="5" type="ORF">CENBEN_R04604</name>
</gene>
<dbReference type="GO" id="GO:0002250">
    <property type="term" value="P:adaptive immune response"/>
    <property type="evidence" value="ECO:0007669"/>
    <property type="project" value="UniProtKB-KW"/>
</dbReference>
<dbReference type="SUPFAM" id="SSF48726">
    <property type="entry name" value="Immunoglobulin"/>
    <property type="match status" value="1"/>
</dbReference>
<dbReference type="InterPro" id="IPR013106">
    <property type="entry name" value="Ig_V-set"/>
</dbReference>
<dbReference type="GO" id="GO:0005576">
    <property type="term" value="C:extracellular region"/>
    <property type="evidence" value="ECO:0007669"/>
    <property type="project" value="UniProtKB-ARBA"/>
</dbReference>
<feature type="non-terminal residue" evidence="5">
    <location>
        <position position="1"/>
    </location>
</feature>
<dbReference type="SMART" id="SM00406">
    <property type="entry name" value="IGv"/>
    <property type="match status" value="1"/>
</dbReference>
<reference evidence="5 6" key="1">
    <citation type="submission" date="2020-02" db="EMBL/GenBank/DDBJ databases">
        <title>Bird 10,000 Genomes (B10K) Project - Family phase.</title>
        <authorList>
            <person name="Zhang G."/>
        </authorList>
    </citation>
    <scope>NUCLEOTIDE SEQUENCE [LARGE SCALE GENOMIC DNA]</scope>
    <source>
        <strain evidence="5">B10K-DU-017-21</strain>
    </source>
</reference>
<dbReference type="InterPro" id="IPR013783">
    <property type="entry name" value="Ig-like_fold"/>
</dbReference>
<dbReference type="Proteomes" id="UP000632886">
    <property type="component" value="Unassembled WGS sequence"/>
</dbReference>
<protein>
    <submittedName>
        <fullName evidence="5">HVC33 protein</fullName>
    </submittedName>
</protein>
<dbReference type="InterPro" id="IPR007110">
    <property type="entry name" value="Ig-like_dom"/>
</dbReference>
<comment type="caution">
    <text evidence="5">The sequence shown here is derived from an EMBL/GenBank/DDBJ whole genome shotgun (WGS) entry which is preliminary data.</text>
</comment>
<keyword evidence="2" id="KW-1064">Adaptive immunity</keyword>
<proteinExistence type="predicted"/>
<evidence type="ECO:0000313" key="5">
    <source>
        <dbReference type="EMBL" id="NXX97857.1"/>
    </source>
</evidence>
<evidence type="ECO:0000256" key="1">
    <source>
        <dbReference type="ARBA" id="ARBA00022859"/>
    </source>
</evidence>
<dbReference type="EMBL" id="WBNK01001690">
    <property type="protein sequence ID" value="NXX97857.1"/>
    <property type="molecule type" value="Genomic_DNA"/>
</dbReference>
<keyword evidence="3" id="KW-1280">Immunoglobulin</keyword>